<feature type="transmembrane region" description="Helical" evidence="2">
    <location>
        <begin position="168"/>
        <end position="185"/>
    </location>
</feature>
<evidence type="ECO:0000313" key="3">
    <source>
        <dbReference type="EMBL" id="RHC04765.1"/>
    </source>
</evidence>
<dbReference type="InterPro" id="IPR046103">
    <property type="entry name" value="DUF6040"/>
</dbReference>
<evidence type="ECO:0000256" key="2">
    <source>
        <dbReference type="SAM" id="Phobius"/>
    </source>
</evidence>
<reference evidence="3 4" key="1">
    <citation type="submission" date="2018-08" db="EMBL/GenBank/DDBJ databases">
        <title>A genome reference for cultivated species of the human gut microbiota.</title>
        <authorList>
            <person name="Zou Y."/>
            <person name="Xue W."/>
            <person name="Luo G."/>
        </authorList>
    </citation>
    <scope>NUCLEOTIDE SEQUENCE [LARGE SCALE GENOMIC DNA]</scope>
    <source>
        <strain evidence="3 4">AM37-5</strain>
    </source>
</reference>
<name>A0A413YIB4_9FIRM</name>
<protein>
    <submittedName>
        <fullName evidence="3">Uncharacterized protein</fullName>
    </submittedName>
</protein>
<proteinExistence type="predicted"/>
<feature type="compositionally biased region" description="Polar residues" evidence="1">
    <location>
        <begin position="1"/>
        <end position="16"/>
    </location>
</feature>
<gene>
    <name evidence="3" type="ORF">DW860_12345</name>
</gene>
<dbReference type="EMBL" id="QSHK01000010">
    <property type="protein sequence ID" value="RHC04765.1"/>
    <property type="molecule type" value="Genomic_DNA"/>
</dbReference>
<evidence type="ECO:0000313" key="4">
    <source>
        <dbReference type="Proteomes" id="UP000284742"/>
    </source>
</evidence>
<keyword evidence="2" id="KW-0812">Transmembrane</keyword>
<comment type="caution">
    <text evidence="3">The sequence shown here is derived from an EMBL/GenBank/DDBJ whole genome shotgun (WGS) entry which is preliminary data.</text>
</comment>
<feature type="transmembrane region" description="Helical" evidence="2">
    <location>
        <begin position="134"/>
        <end position="156"/>
    </location>
</feature>
<organism evidence="3 4">
    <name type="scientific">Dorea formicigenerans</name>
    <dbReference type="NCBI Taxonomy" id="39486"/>
    <lineage>
        <taxon>Bacteria</taxon>
        <taxon>Bacillati</taxon>
        <taxon>Bacillota</taxon>
        <taxon>Clostridia</taxon>
        <taxon>Lachnospirales</taxon>
        <taxon>Lachnospiraceae</taxon>
        <taxon>Dorea</taxon>
    </lineage>
</organism>
<feature type="region of interest" description="Disordered" evidence="1">
    <location>
        <begin position="1"/>
        <end position="47"/>
    </location>
</feature>
<dbReference type="Proteomes" id="UP000284742">
    <property type="component" value="Unassembled WGS sequence"/>
</dbReference>
<feature type="transmembrane region" description="Helical" evidence="2">
    <location>
        <begin position="71"/>
        <end position="90"/>
    </location>
</feature>
<evidence type="ECO:0000256" key="1">
    <source>
        <dbReference type="SAM" id="MobiDB-lite"/>
    </source>
</evidence>
<keyword evidence="2" id="KW-0472">Membrane</keyword>
<accession>A0A413YIB4</accession>
<dbReference type="Pfam" id="PF19506">
    <property type="entry name" value="DUF6040"/>
    <property type="match status" value="1"/>
</dbReference>
<dbReference type="AlphaFoldDB" id="A0A413YIB4"/>
<keyword evidence="2" id="KW-1133">Transmembrane helix</keyword>
<feature type="transmembrane region" description="Helical" evidence="2">
    <location>
        <begin position="191"/>
        <end position="210"/>
    </location>
</feature>
<feature type="compositionally biased region" description="Basic and acidic residues" evidence="1">
    <location>
        <begin position="22"/>
        <end position="47"/>
    </location>
</feature>
<sequence>MRDQNSKLQIQVNKSSVEAVDDAQKKQKEAEKKMEQAEAKARNEKKRAEMEIRKTKKEVKARTEKMRDAEYFWGIGYITVILFAIIQNGAFQHDFIDFFRIPFTWYVRFCEWLVYPTYDNGFNQKIAYTGGEAWVIRILAIVAIIFILAIMIVMIVEAIKRYKKRWNEISQMFLIGSLSGIAVLGDVIRGYLPVNLILLFVFVNMGINWIHDTK</sequence>